<sequence length="426" mass="48634">MSFLCELSNLGRDYSVHISRLNEATRIALFSRHGHFSMQSMLFGCIGLGVGHRRNYGKIFLFMACGVGLMTWASAVEYKIYDGKTHGLWRTGGFPNSPLACQQRLEDKQYILLDTYYYNAQFARTVVQNLTNRSNLSESFNYPVFNESRFLQIHNDANICYQGFEGNQDLYGLGVRLCMYLQWIAALITNNFLPDTRQTFRSTWLIFSMAMCVLAFVASFASYCTFSVEMEILYWMYWGGFACVYASAPCQIRLGGGARWVGLNWDNTIRYTMHTLMAYHGLWFSWWGYDQVFARLPCGTYHFILAKFLDPSIPYSHARDVLSVVLNFIALPLLPAIPVAIIVMAAEIKASIEHSAVYRMLFRSGTGHTQDHLATSVPTRASDRFLDMARKAYYFVRTEAGLPGHRLGDIRLITPVDAQHRWSVAL</sequence>
<accession>A0A090MEB9</accession>
<feature type="transmembrane region" description="Helical" evidence="1">
    <location>
        <begin position="173"/>
        <end position="193"/>
    </location>
</feature>
<evidence type="ECO:0000313" key="2">
    <source>
        <dbReference type="EMBL" id="CEG05498.1"/>
    </source>
</evidence>
<gene>
    <name evidence="2" type="ORF">BN850_0118090</name>
</gene>
<protein>
    <submittedName>
        <fullName evidence="2">WGS project CBMI000000000 data, contig CS3069_c004198</fullName>
    </submittedName>
</protein>
<dbReference type="EMBL" id="CBMI010004196">
    <property type="protein sequence ID" value="CEG05498.1"/>
    <property type="molecule type" value="Genomic_DNA"/>
</dbReference>
<comment type="caution">
    <text evidence="2">The sequence shown here is derived from an EMBL/GenBank/DDBJ whole genome shotgun (WGS) entry which is preliminary data.</text>
</comment>
<keyword evidence="1" id="KW-0812">Transmembrane</keyword>
<feature type="transmembrane region" description="Helical" evidence="1">
    <location>
        <begin position="324"/>
        <end position="346"/>
    </location>
</feature>
<name>A0A090MEB9_9HYPO</name>
<feature type="transmembrane region" description="Helical" evidence="1">
    <location>
        <begin position="205"/>
        <end position="226"/>
    </location>
</feature>
<organism evidence="2">
    <name type="scientific">Fusarium clavum</name>
    <dbReference type="NCBI Taxonomy" id="2594811"/>
    <lineage>
        <taxon>Eukaryota</taxon>
        <taxon>Fungi</taxon>
        <taxon>Dikarya</taxon>
        <taxon>Ascomycota</taxon>
        <taxon>Pezizomycotina</taxon>
        <taxon>Sordariomycetes</taxon>
        <taxon>Hypocreomycetidae</taxon>
        <taxon>Hypocreales</taxon>
        <taxon>Nectriaceae</taxon>
        <taxon>Fusarium</taxon>
        <taxon>Fusarium incarnatum-equiseti species complex</taxon>
    </lineage>
</organism>
<keyword evidence="1" id="KW-0472">Membrane</keyword>
<feature type="transmembrane region" description="Helical" evidence="1">
    <location>
        <begin position="59"/>
        <end position="81"/>
    </location>
</feature>
<evidence type="ECO:0000256" key="1">
    <source>
        <dbReference type="SAM" id="Phobius"/>
    </source>
</evidence>
<keyword evidence="1" id="KW-1133">Transmembrane helix</keyword>
<proteinExistence type="predicted"/>
<reference evidence="2" key="1">
    <citation type="submission" date="2013-05" db="EMBL/GenBank/DDBJ databases">
        <title>Draft genome sequences of six wheat associated Fusarium spp. isolates.</title>
        <authorList>
            <person name="Moolhuijzen P.M."/>
            <person name="Manners J.M."/>
            <person name="Wilcox S."/>
            <person name="Bellgard M.I."/>
            <person name="Gardiner D.M."/>
        </authorList>
    </citation>
    <scope>NUCLEOTIDE SEQUENCE</scope>
    <source>
        <strain evidence="2">CS3069</strain>
    </source>
</reference>
<feature type="transmembrane region" description="Helical" evidence="1">
    <location>
        <begin position="232"/>
        <end position="250"/>
    </location>
</feature>
<dbReference type="AlphaFoldDB" id="A0A090MEB9"/>